<dbReference type="Gene3D" id="1.10.10.10">
    <property type="entry name" value="Winged helix-like DNA-binding domain superfamily/Winged helix DNA-binding domain"/>
    <property type="match status" value="1"/>
</dbReference>
<dbReference type="AlphaFoldDB" id="L7KR40"/>
<dbReference type="SUPFAM" id="SSF46785">
    <property type="entry name" value="Winged helix' DNA-binding domain"/>
    <property type="match status" value="1"/>
</dbReference>
<keyword evidence="1" id="KW-0805">Transcription regulation</keyword>
<dbReference type="SMART" id="SM00345">
    <property type="entry name" value="HTH_GNTR"/>
    <property type="match status" value="1"/>
</dbReference>
<keyword evidence="3" id="KW-0804">Transcription</keyword>
<keyword evidence="2" id="KW-0238">DNA-binding</keyword>
<dbReference type="PRINTS" id="PR00035">
    <property type="entry name" value="HTHGNTR"/>
</dbReference>
<evidence type="ECO:0000259" key="4">
    <source>
        <dbReference type="PROSITE" id="PS50949"/>
    </source>
</evidence>
<dbReference type="SMART" id="SM00866">
    <property type="entry name" value="UTRA"/>
    <property type="match status" value="1"/>
</dbReference>
<accession>L7KR40</accession>
<evidence type="ECO:0000256" key="3">
    <source>
        <dbReference type="ARBA" id="ARBA00023163"/>
    </source>
</evidence>
<comment type="caution">
    <text evidence="5">The sequence shown here is derived from an EMBL/GenBank/DDBJ whole genome shotgun (WGS) entry which is preliminary data.</text>
</comment>
<dbReference type="InterPro" id="IPR011663">
    <property type="entry name" value="UTRA"/>
</dbReference>
<dbReference type="InterPro" id="IPR000524">
    <property type="entry name" value="Tscrpt_reg_HTH_GntR"/>
</dbReference>
<dbReference type="GO" id="GO:0003677">
    <property type="term" value="F:DNA binding"/>
    <property type="evidence" value="ECO:0007669"/>
    <property type="project" value="UniProtKB-KW"/>
</dbReference>
<dbReference type="PANTHER" id="PTHR44846">
    <property type="entry name" value="MANNOSYL-D-GLYCERATE TRANSPORT/METABOLISM SYSTEM REPRESSOR MNGR-RELATED"/>
    <property type="match status" value="1"/>
</dbReference>
<dbReference type="InterPro" id="IPR028978">
    <property type="entry name" value="Chorismate_lyase_/UTRA_dom_sf"/>
</dbReference>
<organism evidence="5 6">
    <name type="scientific">Gordonia aichiensis NBRC 108223</name>
    <dbReference type="NCBI Taxonomy" id="1220583"/>
    <lineage>
        <taxon>Bacteria</taxon>
        <taxon>Bacillati</taxon>
        <taxon>Actinomycetota</taxon>
        <taxon>Actinomycetes</taxon>
        <taxon>Mycobacteriales</taxon>
        <taxon>Gordoniaceae</taxon>
        <taxon>Gordonia</taxon>
    </lineage>
</organism>
<evidence type="ECO:0000313" key="6">
    <source>
        <dbReference type="Proteomes" id="UP000010988"/>
    </source>
</evidence>
<dbReference type="STRING" id="1220583.GOACH_24_00480"/>
<evidence type="ECO:0000256" key="2">
    <source>
        <dbReference type="ARBA" id="ARBA00023125"/>
    </source>
</evidence>
<dbReference type="InterPro" id="IPR050679">
    <property type="entry name" value="Bact_HTH_transcr_reg"/>
</dbReference>
<reference evidence="5 6" key="1">
    <citation type="submission" date="2012-12" db="EMBL/GenBank/DDBJ databases">
        <title>Whole genome shotgun sequence of Gordonia aichiensis NBRC 108223.</title>
        <authorList>
            <person name="Isaki-Nakamura S."/>
            <person name="Hosoyama A."/>
            <person name="Tsuchikane K."/>
            <person name="Ando Y."/>
            <person name="Baba S."/>
            <person name="Ohji S."/>
            <person name="Hamada M."/>
            <person name="Tamura T."/>
            <person name="Yamazoe A."/>
            <person name="Yamazaki S."/>
            <person name="Fujita N."/>
        </authorList>
    </citation>
    <scope>NUCLEOTIDE SEQUENCE [LARGE SCALE GENOMIC DNA]</scope>
    <source>
        <strain evidence="5 6">NBRC 108223</strain>
    </source>
</reference>
<dbReference type="eggNOG" id="COG2188">
    <property type="taxonomic scope" value="Bacteria"/>
</dbReference>
<protein>
    <submittedName>
        <fullName evidence="5">Putative GntR family transcriptional regulator</fullName>
    </submittedName>
</protein>
<dbReference type="PROSITE" id="PS50949">
    <property type="entry name" value="HTH_GNTR"/>
    <property type="match status" value="1"/>
</dbReference>
<proteinExistence type="predicted"/>
<evidence type="ECO:0000256" key="1">
    <source>
        <dbReference type="ARBA" id="ARBA00023015"/>
    </source>
</evidence>
<dbReference type="Gene3D" id="3.40.1410.10">
    <property type="entry name" value="Chorismate lyase-like"/>
    <property type="match status" value="1"/>
</dbReference>
<dbReference type="InterPro" id="IPR036388">
    <property type="entry name" value="WH-like_DNA-bd_sf"/>
</dbReference>
<dbReference type="PANTHER" id="PTHR44846:SF17">
    <property type="entry name" value="GNTR-FAMILY TRANSCRIPTIONAL REGULATOR"/>
    <property type="match status" value="1"/>
</dbReference>
<name>L7KR40_9ACTN</name>
<keyword evidence="6" id="KW-1185">Reference proteome</keyword>
<gene>
    <name evidence="5" type="ORF">GOACH_24_00480</name>
</gene>
<dbReference type="EMBL" id="BANR01000024">
    <property type="protein sequence ID" value="GAC50427.1"/>
    <property type="molecule type" value="Genomic_DNA"/>
</dbReference>
<feature type="domain" description="HTH gntR-type" evidence="4">
    <location>
        <begin position="13"/>
        <end position="81"/>
    </location>
</feature>
<dbReference type="GO" id="GO:0003700">
    <property type="term" value="F:DNA-binding transcription factor activity"/>
    <property type="evidence" value="ECO:0007669"/>
    <property type="project" value="InterPro"/>
</dbReference>
<sequence>MRKYAGTREDAARWVRDVLRTQILDGVFGGLAAPRPLLPPENQLAKELGVSRNAIREALDLLRAEGLITRVQGAGTFVTGAKLRQRIDRLEGLAESLAGHQLTVENKVLSARESTATPFVATKLAVPEGSPILFIERLRTVATVPLSLDTTSLRPEAIDALDGANLVEEDVFGLLEERLGVRLGQAENTVEAVAADTGTARLLDVRPGSPVLLMHRLTFLEDGTPFDLESVRYRSDRVSLTSVTPRLQR</sequence>
<dbReference type="SUPFAM" id="SSF64288">
    <property type="entry name" value="Chorismate lyase-like"/>
    <property type="match status" value="1"/>
</dbReference>
<dbReference type="GO" id="GO:0045892">
    <property type="term" value="P:negative regulation of DNA-templated transcription"/>
    <property type="evidence" value="ECO:0007669"/>
    <property type="project" value="TreeGrafter"/>
</dbReference>
<evidence type="ECO:0000313" key="5">
    <source>
        <dbReference type="EMBL" id="GAC50427.1"/>
    </source>
</evidence>
<dbReference type="Pfam" id="PF00392">
    <property type="entry name" value="GntR"/>
    <property type="match status" value="1"/>
</dbReference>
<dbReference type="Pfam" id="PF07702">
    <property type="entry name" value="UTRA"/>
    <property type="match status" value="1"/>
</dbReference>
<dbReference type="InterPro" id="IPR036390">
    <property type="entry name" value="WH_DNA-bd_sf"/>
</dbReference>
<dbReference type="Proteomes" id="UP000010988">
    <property type="component" value="Unassembled WGS sequence"/>
</dbReference>
<dbReference type="CDD" id="cd07377">
    <property type="entry name" value="WHTH_GntR"/>
    <property type="match status" value="1"/>
</dbReference>